<keyword evidence="8" id="KW-1185">Reference proteome</keyword>
<dbReference type="Gene3D" id="3.40.50.150">
    <property type="entry name" value="Vaccinia Virus protein VP39"/>
    <property type="match status" value="1"/>
</dbReference>
<keyword evidence="3 6" id="KW-0808">Transferase</keyword>
<evidence type="ECO:0000256" key="2">
    <source>
        <dbReference type="ARBA" id="ARBA00022603"/>
    </source>
</evidence>
<name>A0A022PPV1_ERYGU</name>
<evidence type="ECO:0000256" key="1">
    <source>
        <dbReference type="ARBA" id="ARBA00005369"/>
    </source>
</evidence>
<gene>
    <name evidence="7" type="ORF">MIMGU_mgv1a010627mg</name>
</gene>
<dbReference type="GO" id="GO:0030091">
    <property type="term" value="P:protein repair"/>
    <property type="evidence" value="ECO:0007669"/>
    <property type="project" value="UniProtKB-ARBA"/>
</dbReference>
<evidence type="ECO:0000256" key="6">
    <source>
        <dbReference type="RuleBase" id="RU003802"/>
    </source>
</evidence>
<evidence type="ECO:0000313" key="8">
    <source>
        <dbReference type="Proteomes" id="UP000030748"/>
    </source>
</evidence>
<keyword evidence="2 6" id="KW-0489">Methyltransferase</keyword>
<dbReference type="NCBIfam" id="TIGR00080">
    <property type="entry name" value="pimt"/>
    <property type="match status" value="1"/>
</dbReference>
<dbReference type="PROSITE" id="PS51257">
    <property type="entry name" value="PROKAR_LIPOPROTEIN"/>
    <property type="match status" value="1"/>
</dbReference>
<dbReference type="GO" id="GO:0004719">
    <property type="term" value="F:protein-L-isoaspartate (D-aspartate) O-methyltransferase activity"/>
    <property type="evidence" value="ECO:0000318"/>
    <property type="project" value="GO_Central"/>
</dbReference>
<organism evidence="7 8">
    <name type="scientific">Erythranthe guttata</name>
    <name type="common">Yellow monkey flower</name>
    <name type="synonym">Mimulus guttatus</name>
    <dbReference type="NCBI Taxonomy" id="4155"/>
    <lineage>
        <taxon>Eukaryota</taxon>
        <taxon>Viridiplantae</taxon>
        <taxon>Streptophyta</taxon>
        <taxon>Embryophyta</taxon>
        <taxon>Tracheophyta</taxon>
        <taxon>Spermatophyta</taxon>
        <taxon>Magnoliopsida</taxon>
        <taxon>eudicotyledons</taxon>
        <taxon>Gunneridae</taxon>
        <taxon>Pentapetalae</taxon>
        <taxon>asterids</taxon>
        <taxon>lamiids</taxon>
        <taxon>Lamiales</taxon>
        <taxon>Phrymaceae</taxon>
        <taxon>Erythranthe</taxon>
    </lineage>
</organism>
<dbReference type="SUPFAM" id="SSF53335">
    <property type="entry name" value="S-adenosyl-L-methionine-dependent methyltransferases"/>
    <property type="match status" value="1"/>
</dbReference>
<dbReference type="GO" id="GO:0005737">
    <property type="term" value="C:cytoplasm"/>
    <property type="evidence" value="ECO:0000318"/>
    <property type="project" value="GO_Central"/>
</dbReference>
<dbReference type="CDD" id="cd02440">
    <property type="entry name" value="AdoMet_MTases"/>
    <property type="match status" value="1"/>
</dbReference>
<dbReference type="InterPro" id="IPR029063">
    <property type="entry name" value="SAM-dependent_MTases_sf"/>
</dbReference>
<evidence type="ECO:0000256" key="3">
    <source>
        <dbReference type="ARBA" id="ARBA00022679"/>
    </source>
</evidence>
<dbReference type="KEGG" id="egt:105950522"/>
<accession>A0A022PPV1</accession>
<dbReference type="Pfam" id="PF01135">
    <property type="entry name" value="PCMT"/>
    <property type="match status" value="1"/>
</dbReference>
<evidence type="ECO:0000256" key="5">
    <source>
        <dbReference type="ARBA" id="ARBA00029295"/>
    </source>
</evidence>
<dbReference type="Proteomes" id="UP000030748">
    <property type="component" value="Unassembled WGS sequence"/>
</dbReference>
<dbReference type="STRING" id="4155.A0A022PPV1"/>
<reference evidence="7 8" key="1">
    <citation type="journal article" date="2013" name="Proc. Natl. Acad. Sci. U.S.A.">
        <title>Fine-scale variation in meiotic recombination in Mimulus inferred from population shotgun sequencing.</title>
        <authorList>
            <person name="Hellsten U."/>
            <person name="Wright K.M."/>
            <person name="Jenkins J."/>
            <person name="Shu S."/>
            <person name="Yuan Y."/>
            <person name="Wessler S.R."/>
            <person name="Schmutz J."/>
            <person name="Willis J.H."/>
            <person name="Rokhsar D.S."/>
        </authorList>
    </citation>
    <scope>NUCLEOTIDE SEQUENCE [LARGE SCALE GENOMIC DNA]</scope>
    <source>
        <strain evidence="8">cv. DUN x IM62</strain>
    </source>
</reference>
<dbReference type="OMA" id="RIICADA"/>
<dbReference type="EC" id="2.1.1.77" evidence="6"/>
<evidence type="ECO:0000313" key="7">
    <source>
        <dbReference type="EMBL" id="EYU17766.1"/>
    </source>
</evidence>
<evidence type="ECO:0000256" key="4">
    <source>
        <dbReference type="ARBA" id="ARBA00022691"/>
    </source>
</evidence>
<sequence>MKMRSTSSLSVIAGCCRYRAPLRLSFLNLTPPPLNHHRLCIIPPPHLAAAAAATFSSRCCRLPDPHPSTGNSLFSSMERFWSGSSISKNKEMVEHLKSYGVMRSSKVAEVMETIDRALFVPEGTQPYVDSPMQIGYNATISAPHMHAMCLELLENHLKPGMHALDIGSGTGYLTACFAVMVGSQGRAVGVEHIPELVETSIKNIKKSEAAPLFEDGSFSVHVGDGRQGWPEFAPYDAIHVGAAAPEIPPALIEQLKPGGRLVIPVGNVFQDLQVVDKNTDGTLSVRSETSVRYVPLTSRDSQIRGY</sequence>
<dbReference type="PROSITE" id="PS01279">
    <property type="entry name" value="PCMT"/>
    <property type="match status" value="1"/>
</dbReference>
<comment type="similarity">
    <text evidence="1 6">Belongs to the methyltransferase superfamily. L-isoaspartyl/D-aspartyl protein methyltransferase family.</text>
</comment>
<protein>
    <recommendedName>
        <fullName evidence="6">Protein-L-isoaspartate O-methyltransferase</fullName>
        <ecNumber evidence="6">2.1.1.77</ecNumber>
    </recommendedName>
</protein>
<dbReference type="PANTHER" id="PTHR11579">
    <property type="entry name" value="PROTEIN-L-ISOASPARTATE O-METHYLTRANSFERASE"/>
    <property type="match status" value="1"/>
</dbReference>
<dbReference type="AlphaFoldDB" id="A0A022PPV1"/>
<dbReference type="InterPro" id="IPR000682">
    <property type="entry name" value="PCMT"/>
</dbReference>
<dbReference type="eggNOG" id="KOG1661">
    <property type="taxonomic scope" value="Eukaryota"/>
</dbReference>
<dbReference type="OrthoDB" id="73890at2759"/>
<dbReference type="PhylomeDB" id="A0A022PPV1"/>
<dbReference type="PANTHER" id="PTHR11579:SF28">
    <property type="entry name" value="PROTEIN-L-ISOASPARTATE O-METHYLTRANSFERASE 1"/>
    <property type="match status" value="1"/>
</dbReference>
<comment type="catalytic activity">
    <reaction evidence="5 6">
        <text>[protein]-L-isoaspartate + S-adenosyl-L-methionine = [protein]-L-isoaspartate alpha-methyl ester + S-adenosyl-L-homocysteine</text>
        <dbReference type="Rhea" id="RHEA:12705"/>
        <dbReference type="Rhea" id="RHEA-COMP:12143"/>
        <dbReference type="Rhea" id="RHEA-COMP:12144"/>
        <dbReference type="ChEBI" id="CHEBI:57856"/>
        <dbReference type="ChEBI" id="CHEBI:59789"/>
        <dbReference type="ChEBI" id="CHEBI:90596"/>
        <dbReference type="ChEBI" id="CHEBI:90598"/>
        <dbReference type="EC" id="2.1.1.77"/>
    </reaction>
</comment>
<dbReference type="EMBL" id="KI632363">
    <property type="protein sequence ID" value="EYU17766.1"/>
    <property type="molecule type" value="Genomic_DNA"/>
</dbReference>
<proteinExistence type="inferred from homology"/>
<keyword evidence="4 6" id="KW-0949">S-adenosyl-L-methionine</keyword>
<dbReference type="GO" id="GO:0032259">
    <property type="term" value="P:methylation"/>
    <property type="evidence" value="ECO:0007669"/>
    <property type="project" value="UniProtKB-KW"/>
</dbReference>
<dbReference type="FunFam" id="3.40.50.150:FF:000027">
    <property type="entry name" value="Protein-L-isoaspartate O-methyltransferase"/>
    <property type="match status" value="1"/>
</dbReference>